<evidence type="ECO:0000313" key="1">
    <source>
        <dbReference type="EMBL" id="MDV2478115.1"/>
    </source>
</evidence>
<dbReference type="InterPro" id="IPR036527">
    <property type="entry name" value="SCP2_sterol-bd_dom_sf"/>
</dbReference>
<proteinExistence type="predicted"/>
<comment type="caution">
    <text evidence="1">The sequence shown here is derived from an EMBL/GenBank/DDBJ whole genome shotgun (WGS) entry which is preliminary data.</text>
</comment>
<accession>A0ABU3WVX5</accession>
<dbReference type="EMBL" id="WBMO01000005">
    <property type="protein sequence ID" value="MDV2478115.1"/>
    <property type="molecule type" value="Genomic_DNA"/>
</dbReference>
<dbReference type="Proteomes" id="UP001275440">
    <property type="component" value="Unassembled WGS sequence"/>
</dbReference>
<keyword evidence="2" id="KW-1185">Reference proteome</keyword>
<dbReference type="SUPFAM" id="SSF55718">
    <property type="entry name" value="SCP-like"/>
    <property type="match status" value="1"/>
</dbReference>
<protein>
    <submittedName>
        <fullName evidence="1">Uncharacterized protein</fullName>
    </submittedName>
</protein>
<name>A0ABU3WVX5_9NOCA</name>
<reference evidence="1 2" key="1">
    <citation type="submission" date="2019-10" db="EMBL/GenBank/DDBJ databases">
        <title>Draft Genome Assembly of Rhodococcus zopfii DSM44189.</title>
        <authorList>
            <person name="Sutton J.M."/>
            <person name="Akob D.M."/>
            <person name="Bushman T.J."/>
        </authorList>
    </citation>
    <scope>NUCLEOTIDE SEQUENCE [LARGE SCALE GENOMIC DNA]</scope>
    <source>
        <strain evidence="1 2">DSM 44189</strain>
    </source>
</reference>
<dbReference type="Gene3D" id="3.30.1050.10">
    <property type="entry name" value="SCP2 sterol-binding domain"/>
    <property type="match status" value="1"/>
</dbReference>
<evidence type="ECO:0000313" key="2">
    <source>
        <dbReference type="Proteomes" id="UP001275440"/>
    </source>
</evidence>
<sequence>MTLRTSDRITVGDRAAGTARALAPLLAEAGLALPGGSVLAGAFAAELLTPSVPGAVRTGLTWSTTCPVARNDTVHTDVLVTRVAAGTVDRYVRLLDDTGTVREHGTETWRFEDPAAAPAQPALDFCTAEWGELLRARLDEDRDFASSLSSWDGTIGLRCDDRELHLRIYKGRIVDVTRRTPHGATFAFVAPAHLWTEVVLAERDEFMRRAIAGEFSSTGNGYEYLRLTKPLNIVIAHARALAQEVRP</sequence>
<gene>
    <name evidence="1" type="ORF">F8M49_26840</name>
</gene>
<organism evidence="1 2">
    <name type="scientific">Rhodococcus zopfii</name>
    <dbReference type="NCBI Taxonomy" id="43772"/>
    <lineage>
        <taxon>Bacteria</taxon>
        <taxon>Bacillati</taxon>
        <taxon>Actinomycetota</taxon>
        <taxon>Actinomycetes</taxon>
        <taxon>Mycobacteriales</taxon>
        <taxon>Nocardiaceae</taxon>
        <taxon>Rhodococcus</taxon>
    </lineage>
</organism>